<dbReference type="Proteomes" id="UP000203112">
    <property type="component" value="Segment"/>
</dbReference>
<feature type="compositionally biased region" description="Basic and acidic residues" evidence="1">
    <location>
        <begin position="144"/>
        <end position="157"/>
    </location>
</feature>
<dbReference type="KEGG" id="vg:16194338"/>
<feature type="transmembrane region" description="Helical" evidence="2">
    <location>
        <begin position="16"/>
        <end position="37"/>
    </location>
</feature>
<organism evidence="3 4">
    <name type="scientific">Haloarcula hispanica tailed virus 2</name>
    <dbReference type="NCBI Taxonomy" id="1273751"/>
    <lineage>
        <taxon>Viruses</taxon>
        <taxon>Duplodnaviria</taxon>
        <taxon>Heunggongvirae</taxon>
        <taxon>Uroviricota</taxon>
        <taxon>Caudoviricetes</taxon>
        <taxon>Saparoviridae</taxon>
        <taxon>Halohivirus</taxon>
        <taxon>Halohivirus suolae</taxon>
        <taxon>Halohivirus HHTV2</taxon>
    </lineage>
</organism>
<dbReference type="EMBL" id="KC292024">
    <property type="protein sequence ID" value="AGM11230.1"/>
    <property type="molecule type" value="Genomic_DNA"/>
</dbReference>
<keyword evidence="2" id="KW-1133">Transmembrane helix</keyword>
<keyword evidence="4" id="KW-1185">Reference proteome</keyword>
<proteinExistence type="predicted"/>
<gene>
    <name evidence="3" type="primary">65</name>
    <name evidence="3" type="ORF">HHTV2_65</name>
</gene>
<dbReference type="OrthoDB" id="41494at10239"/>
<evidence type="ECO:0000313" key="3">
    <source>
        <dbReference type="EMBL" id="AGM11230.1"/>
    </source>
</evidence>
<sequence>MGFIIMASELSSMVETWQVVAAASGVLVTVLTIYGGIIKRNYDTTSTIKQRLLGADGDDTDDGFLQQTIDKLDSLGSKMDSHHAEVEQGLRENRARVGSVERQVERVEYKVDAVAQVVEDEHDVLFRGGSDSPETDGGRPAGPENERLSEHRHDAGD</sequence>
<feature type="region of interest" description="Disordered" evidence="1">
    <location>
        <begin position="122"/>
        <end position="157"/>
    </location>
</feature>
<keyword evidence="2" id="KW-0812">Transmembrane</keyword>
<evidence type="ECO:0008006" key="5">
    <source>
        <dbReference type="Google" id="ProtNLM"/>
    </source>
</evidence>
<evidence type="ECO:0000313" key="4">
    <source>
        <dbReference type="Proteomes" id="UP000203112"/>
    </source>
</evidence>
<evidence type="ECO:0000256" key="2">
    <source>
        <dbReference type="SAM" id="Phobius"/>
    </source>
</evidence>
<protein>
    <recommendedName>
        <fullName evidence="5">DUF2746 domain-containing protein</fullName>
    </recommendedName>
</protein>
<evidence type="ECO:0000256" key="1">
    <source>
        <dbReference type="SAM" id="MobiDB-lite"/>
    </source>
</evidence>
<keyword evidence="2" id="KW-0472">Membrane</keyword>
<reference evidence="3 4" key="1">
    <citation type="submission" date="2012-12" db="EMBL/GenBank/DDBJ databases">
        <authorList>
            <person name="Sencilo A."/>
            <person name="Jacobs-Sera D."/>
            <person name="Russell D.A."/>
            <person name="Ko C."/>
            <person name="Atanasova N."/>
            <person name="Osterlund E."/>
            <person name="Oksanen H.M."/>
            <person name="Bamford D.H."/>
            <person name="Hatfull G.F."/>
            <person name="Roine E."/>
            <person name="Hendrix R.W."/>
        </authorList>
    </citation>
    <scope>NUCLEOTIDE SEQUENCE [LARGE SCALE GENOMIC DNA]</scope>
</reference>
<dbReference type="GeneID" id="16194338"/>
<name>R4T8L3_9CAUD</name>
<accession>R4T8L3</accession>
<dbReference type="RefSeq" id="YP_008060374.1">
    <property type="nucleotide sequence ID" value="NC_021340.1"/>
</dbReference>